<dbReference type="AlphaFoldDB" id="A0A7S4L0F9"/>
<reference evidence="1" key="1">
    <citation type="submission" date="2021-01" db="EMBL/GenBank/DDBJ databases">
        <authorList>
            <person name="Corre E."/>
            <person name="Pelletier E."/>
            <person name="Niang G."/>
            <person name="Scheremetjew M."/>
            <person name="Finn R."/>
            <person name="Kale V."/>
            <person name="Holt S."/>
            <person name="Cochrane G."/>
            <person name="Meng A."/>
            <person name="Brown T."/>
            <person name="Cohen L."/>
        </authorList>
    </citation>
    <scope>NUCLEOTIDE SEQUENCE</scope>
    <source>
        <strain evidence="1">SoJaBio B1-5/56/2</strain>
    </source>
</reference>
<sequence>MIVFFSSVDSSSHAHLNFQKILLDAVFQNIDAHDLRDFHLSIPFTDTNIQYTEPAHHRPPIFREAVLAFDQQNLVEFRLFQWMFKGNLRIDFLPHSVHVVGIDNCSQEFELHCRRLPRDAEKVMLCGNRIFGTLDLQNLPVNLVVLNLLRNNLYGGFSLVDLPEKLEVLNLWENKGIGQDIVLYRNLPKCLSEIRLVNVKEVRPTEKKYRVHDESIFVIE</sequence>
<name>A0A7S4L0F9_9EUKA</name>
<evidence type="ECO:0000313" key="1">
    <source>
        <dbReference type="EMBL" id="CAE2311256.1"/>
    </source>
</evidence>
<dbReference type="SUPFAM" id="SSF52058">
    <property type="entry name" value="L domain-like"/>
    <property type="match status" value="1"/>
</dbReference>
<protein>
    <submittedName>
        <fullName evidence="1">Uncharacterized protein</fullName>
    </submittedName>
</protein>
<organism evidence="1">
    <name type="scientific">Paramoeba aestuarina</name>
    <dbReference type="NCBI Taxonomy" id="180227"/>
    <lineage>
        <taxon>Eukaryota</taxon>
        <taxon>Amoebozoa</taxon>
        <taxon>Discosea</taxon>
        <taxon>Flabellinia</taxon>
        <taxon>Dactylopodida</taxon>
        <taxon>Paramoebidae</taxon>
        <taxon>Paramoeba</taxon>
    </lineage>
</organism>
<accession>A0A7S4L0F9</accession>
<dbReference type="EMBL" id="HBKR01021513">
    <property type="protein sequence ID" value="CAE2311256.1"/>
    <property type="molecule type" value="Transcribed_RNA"/>
</dbReference>
<gene>
    <name evidence="1" type="ORF">NAES01612_LOCUS13975</name>
</gene>
<proteinExistence type="predicted"/>